<dbReference type="RefSeq" id="WP_344923586.1">
    <property type="nucleotide sequence ID" value="NZ_BAAAYK010000001.1"/>
</dbReference>
<sequence>MLVRLFRIVAPPVRVTFQALRWMVLPAVLLVALSLASGLVRTTALGAFAVIVLLKGLMLFVVSTWATASPPRACCRRWRDDHRQERLPDPDRRPRTAGPAARRRPR</sequence>
<dbReference type="EMBL" id="BAAAYK010000001">
    <property type="protein sequence ID" value="GAA3352093.1"/>
    <property type="molecule type" value="Genomic_DNA"/>
</dbReference>
<feature type="compositionally biased region" description="Basic and acidic residues" evidence="1">
    <location>
        <begin position="79"/>
        <end position="94"/>
    </location>
</feature>
<proteinExistence type="predicted"/>
<protein>
    <submittedName>
        <fullName evidence="3">Uncharacterized protein</fullName>
    </submittedName>
</protein>
<keyword evidence="2" id="KW-1133">Transmembrane helix</keyword>
<feature type="region of interest" description="Disordered" evidence="1">
    <location>
        <begin position="79"/>
        <end position="106"/>
    </location>
</feature>
<comment type="caution">
    <text evidence="3">The sequence shown here is derived from an EMBL/GenBank/DDBJ whole genome shotgun (WGS) entry which is preliminary data.</text>
</comment>
<evidence type="ECO:0000256" key="1">
    <source>
        <dbReference type="SAM" id="MobiDB-lite"/>
    </source>
</evidence>
<evidence type="ECO:0000313" key="3">
    <source>
        <dbReference type="EMBL" id="GAA3352093.1"/>
    </source>
</evidence>
<accession>A0ABP6RHW4</accession>
<reference evidence="4" key="1">
    <citation type="journal article" date="2019" name="Int. J. Syst. Evol. Microbiol.">
        <title>The Global Catalogue of Microorganisms (GCM) 10K type strain sequencing project: providing services to taxonomists for standard genome sequencing and annotation.</title>
        <authorList>
            <consortium name="The Broad Institute Genomics Platform"/>
            <consortium name="The Broad Institute Genome Sequencing Center for Infectious Disease"/>
            <person name="Wu L."/>
            <person name="Ma J."/>
        </authorList>
    </citation>
    <scope>NUCLEOTIDE SEQUENCE [LARGE SCALE GENOMIC DNA]</scope>
    <source>
        <strain evidence="4">JCM 9687</strain>
    </source>
</reference>
<keyword evidence="2" id="KW-0472">Membrane</keyword>
<organism evidence="3 4">
    <name type="scientific">Saccharopolyspora gregorii</name>
    <dbReference type="NCBI Taxonomy" id="33914"/>
    <lineage>
        <taxon>Bacteria</taxon>
        <taxon>Bacillati</taxon>
        <taxon>Actinomycetota</taxon>
        <taxon>Actinomycetes</taxon>
        <taxon>Pseudonocardiales</taxon>
        <taxon>Pseudonocardiaceae</taxon>
        <taxon>Saccharopolyspora</taxon>
    </lineage>
</organism>
<evidence type="ECO:0000256" key="2">
    <source>
        <dbReference type="SAM" id="Phobius"/>
    </source>
</evidence>
<feature type="transmembrane region" description="Helical" evidence="2">
    <location>
        <begin position="20"/>
        <end position="40"/>
    </location>
</feature>
<gene>
    <name evidence="3" type="ORF">GCM10020366_00040</name>
</gene>
<evidence type="ECO:0000313" key="4">
    <source>
        <dbReference type="Proteomes" id="UP001500483"/>
    </source>
</evidence>
<keyword evidence="2" id="KW-0812">Transmembrane</keyword>
<name>A0ABP6RHW4_9PSEU</name>
<keyword evidence="4" id="KW-1185">Reference proteome</keyword>
<feature type="transmembrane region" description="Helical" evidence="2">
    <location>
        <begin position="46"/>
        <end position="68"/>
    </location>
</feature>
<dbReference type="Proteomes" id="UP001500483">
    <property type="component" value="Unassembled WGS sequence"/>
</dbReference>